<feature type="compositionally biased region" description="Acidic residues" evidence="1">
    <location>
        <begin position="69"/>
        <end position="100"/>
    </location>
</feature>
<proteinExistence type="predicted"/>
<feature type="compositionally biased region" description="Polar residues" evidence="1">
    <location>
        <begin position="47"/>
        <end position="68"/>
    </location>
</feature>
<dbReference type="Proteomes" id="UP001281761">
    <property type="component" value="Unassembled WGS sequence"/>
</dbReference>
<accession>A0ABQ9YKB3</accession>
<protein>
    <submittedName>
        <fullName evidence="2">Uncharacterized protein</fullName>
    </submittedName>
</protein>
<evidence type="ECO:0000313" key="3">
    <source>
        <dbReference type="Proteomes" id="UP001281761"/>
    </source>
</evidence>
<feature type="compositionally biased region" description="Basic and acidic residues" evidence="1">
    <location>
        <begin position="34"/>
        <end position="46"/>
    </location>
</feature>
<gene>
    <name evidence="2" type="ORF">BLNAU_731</name>
</gene>
<organism evidence="2 3">
    <name type="scientific">Blattamonas nauphoetae</name>
    <dbReference type="NCBI Taxonomy" id="2049346"/>
    <lineage>
        <taxon>Eukaryota</taxon>
        <taxon>Metamonada</taxon>
        <taxon>Preaxostyla</taxon>
        <taxon>Oxymonadida</taxon>
        <taxon>Blattamonas</taxon>
    </lineage>
</organism>
<evidence type="ECO:0000313" key="2">
    <source>
        <dbReference type="EMBL" id="KAK2964200.1"/>
    </source>
</evidence>
<keyword evidence="3" id="KW-1185">Reference proteome</keyword>
<name>A0ABQ9YKB3_9EUKA</name>
<comment type="caution">
    <text evidence="2">The sequence shown here is derived from an EMBL/GenBank/DDBJ whole genome shotgun (WGS) entry which is preliminary data.</text>
</comment>
<reference evidence="2 3" key="1">
    <citation type="journal article" date="2022" name="bioRxiv">
        <title>Genomics of Preaxostyla Flagellates Illuminates Evolutionary Transitions and the Path Towards Mitochondrial Loss.</title>
        <authorList>
            <person name="Novak L.V.F."/>
            <person name="Treitli S.C."/>
            <person name="Pyrih J."/>
            <person name="Halakuc P."/>
            <person name="Pipaliya S.V."/>
            <person name="Vacek V."/>
            <person name="Brzon O."/>
            <person name="Soukal P."/>
            <person name="Eme L."/>
            <person name="Dacks J.B."/>
            <person name="Karnkowska A."/>
            <person name="Elias M."/>
            <person name="Hampl V."/>
        </authorList>
    </citation>
    <scope>NUCLEOTIDE SEQUENCE [LARGE SCALE GENOMIC DNA]</scope>
    <source>
        <strain evidence="2">NAU3</strain>
        <tissue evidence="2">Gut</tissue>
    </source>
</reference>
<dbReference type="EMBL" id="JARBJD010000003">
    <property type="protein sequence ID" value="KAK2964200.1"/>
    <property type="molecule type" value="Genomic_DNA"/>
</dbReference>
<evidence type="ECO:0000256" key="1">
    <source>
        <dbReference type="SAM" id="MobiDB-lite"/>
    </source>
</evidence>
<feature type="region of interest" description="Disordered" evidence="1">
    <location>
        <begin position="34"/>
        <end position="105"/>
    </location>
</feature>
<sequence length="147" mass="17131">MYSIRTFQRLWGWTGGGEGYEKKYNWIEVNREQNRRRVPRERHEYSVTETTITIDPTYNDGNSPSSSDQTEEDDSKDVDTDDNMDNVTDDNMDIITDDNMDDRTNPPHTQQHLLPYNLLLLQSTPTVSETSGLSTFQEHSIQSMIFF</sequence>